<keyword evidence="7" id="KW-1185">Reference proteome</keyword>
<accession>A0A927BGY2</accession>
<dbReference type="RefSeq" id="WP_191006881.1">
    <property type="nucleotide sequence ID" value="NZ_JACXAD010000027.1"/>
</dbReference>
<keyword evidence="4 5" id="KW-0472">Membrane</keyword>
<feature type="transmembrane region" description="Helical" evidence="5">
    <location>
        <begin position="287"/>
        <end position="311"/>
    </location>
</feature>
<proteinExistence type="predicted"/>
<dbReference type="Gene3D" id="1.20.1740.10">
    <property type="entry name" value="Amino acid/polyamine transporter I"/>
    <property type="match status" value="1"/>
</dbReference>
<evidence type="ECO:0000256" key="5">
    <source>
        <dbReference type="SAM" id="Phobius"/>
    </source>
</evidence>
<feature type="transmembrane region" description="Helical" evidence="5">
    <location>
        <begin position="91"/>
        <end position="115"/>
    </location>
</feature>
<evidence type="ECO:0000256" key="3">
    <source>
        <dbReference type="ARBA" id="ARBA00022989"/>
    </source>
</evidence>
<dbReference type="AlphaFoldDB" id="A0A927BGY2"/>
<organism evidence="6 7">
    <name type="scientific">Hymenobacter montanus</name>
    <dbReference type="NCBI Taxonomy" id="2771359"/>
    <lineage>
        <taxon>Bacteria</taxon>
        <taxon>Pseudomonadati</taxon>
        <taxon>Bacteroidota</taxon>
        <taxon>Cytophagia</taxon>
        <taxon>Cytophagales</taxon>
        <taxon>Hymenobacteraceae</taxon>
        <taxon>Hymenobacter</taxon>
    </lineage>
</organism>
<evidence type="ECO:0000256" key="1">
    <source>
        <dbReference type="ARBA" id="ARBA00004141"/>
    </source>
</evidence>
<feature type="transmembrane region" description="Helical" evidence="5">
    <location>
        <begin position="127"/>
        <end position="147"/>
    </location>
</feature>
<dbReference type="PANTHER" id="PTHR11785">
    <property type="entry name" value="AMINO ACID TRANSPORTER"/>
    <property type="match status" value="1"/>
</dbReference>
<sequence>MISSSRFTGLRRLVGLGFGLAVAVGGTAGTGVLTSPGELARALGGPGPVLVLWLVGGLYTLLAANTLAELASRLPQAGAWYGYAEAAFGEFPAVAVAWADWTSSCVTGALVALLLGEYLAQLLPLDIPSAPRLLAAAAVLGLMAVQFRGLREGSRAQEITAGILLLGVVGLVVASTRLPGVALQAPAGTALGGIPAVSLVAALQVVVFAYDGWYAPIYFAEETAQPGRTLSRALLWGVAAVLSLYFMLNAGLLRVLPFATIRDSDLPLAEMAAAWAGPLGRQVVRGLGVVAMLGVLNSVLLMATRVLFALGRAGQLPAVLARVHPGGTPGPALVVAGALTLGLLLSGTVAALEAITSVLFVGYYVVGFSALFKLRRQGPVPAGGFRAWGHPWSTGLLVGLSAAFLVMNVVADTGHAAVALALVVGAWPLWRRARKNATVSEPR</sequence>
<feature type="transmembrane region" description="Helical" evidence="5">
    <location>
        <begin position="190"/>
        <end position="213"/>
    </location>
</feature>
<gene>
    <name evidence="6" type="ORF">IC235_19455</name>
</gene>
<protein>
    <submittedName>
        <fullName evidence="6">APC family permease</fullName>
    </submittedName>
</protein>
<dbReference type="PIRSF" id="PIRSF006060">
    <property type="entry name" value="AA_transporter"/>
    <property type="match status" value="1"/>
</dbReference>
<dbReference type="Proteomes" id="UP000612233">
    <property type="component" value="Unassembled WGS sequence"/>
</dbReference>
<dbReference type="GO" id="GO:0016020">
    <property type="term" value="C:membrane"/>
    <property type="evidence" value="ECO:0007669"/>
    <property type="project" value="UniProtKB-SubCell"/>
</dbReference>
<evidence type="ECO:0000256" key="2">
    <source>
        <dbReference type="ARBA" id="ARBA00022692"/>
    </source>
</evidence>
<comment type="subcellular location">
    <subcellularLocation>
        <location evidence="1">Membrane</location>
        <topology evidence="1">Multi-pass membrane protein</topology>
    </subcellularLocation>
</comment>
<dbReference type="GO" id="GO:0015179">
    <property type="term" value="F:L-amino acid transmembrane transporter activity"/>
    <property type="evidence" value="ECO:0007669"/>
    <property type="project" value="TreeGrafter"/>
</dbReference>
<reference evidence="6" key="1">
    <citation type="submission" date="2020-09" db="EMBL/GenBank/DDBJ databases">
        <authorList>
            <person name="Kim M.K."/>
        </authorList>
    </citation>
    <scope>NUCLEOTIDE SEQUENCE</scope>
    <source>
        <strain evidence="6">BT664</strain>
    </source>
</reference>
<name>A0A927BGY2_9BACT</name>
<feature type="transmembrane region" description="Helical" evidence="5">
    <location>
        <begin position="332"/>
        <end position="352"/>
    </location>
</feature>
<dbReference type="PANTHER" id="PTHR11785:SF512">
    <property type="entry name" value="SOBREMESA, ISOFORM B"/>
    <property type="match status" value="1"/>
</dbReference>
<feature type="transmembrane region" description="Helical" evidence="5">
    <location>
        <begin position="413"/>
        <end position="430"/>
    </location>
</feature>
<evidence type="ECO:0000256" key="4">
    <source>
        <dbReference type="ARBA" id="ARBA00023136"/>
    </source>
</evidence>
<feature type="transmembrane region" description="Helical" evidence="5">
    <location>
        <begin position="387"/>
        <end position="407"/>
    </location>
</feature>
<comment type="caution">
    <text evidence="6">The sequence shown here is derived from an EMBL/GenBank/DDBJ whole genome shotgun (WGS) entry which is preliminary data.</text>
</comment>
<feature type="transmembrane region" description="Helical" evidence="5">
    <location>
        <begin position="159"/>
        <end position="178"/>
    </location>
</feature>
<feature type="transmembrane region" description="Helical" evidence="5">
    <location>
        <begin position="50"/>
        <end position="70"/>
    </location>
</feature>
<feature type="transmembrane region" description="Helical" evidence="5">
    <location>
        <begin position="234"/>
        <end position="256"/>
    </location>
</feature>
<dbReference type="EMBL" id="JACXAD010000027">
    <property type="protein sequence ID" value="MBD2770070.1"/>
    <property type="molecule type" value="Genomic_DNA"/>
</dbReference>
<evidence type="ECO:0000313" key="6">
    <source>
        <dbReference type="EMBL" id="MBD2770070.1"/>
    </source>
</evidence>
<dbReference type="Pfam" id="PF13520">
    <property type="entry name" value="AA_permease_2"/>
    <property type="match status" value="1"/>
</dbReference>
<keyword evidence="2 5" id="KW-0812">Transmembrane</keyword>
<dbReference type="InterPro" id="IPR002293">
    <property type="entry name" value="AA/rel_permease1"/>
</dbReference>
<keyword evidence="3 5" id="KW-1133">Transmembrane helix</keyword>
<feature type="transmembrane region" description="Helical" evidence="5">
    <location>
        <begin position="358"/>
        <end position="375"/>
    </location>
</feature>
<evidence type="ECO:0000313" key="7">
    <source>
        <dbReference type="Proteomes" id="UP000612233"/>
    </source>
</evidence>
<dbReference type="InterPro" id="IPR050598">
    <property type="entry name" value="AminoAcid_Transporter"/>
</dbReference>